<dbReference type="HOGENOM" id="CLU_049909_3_2_1"/>
<reference evidence="15" key="2">
    <citation type="submission" date="2025-08" db="UniProtKB">
        <authorList>
            <consortium name="Ensembl"/>
        </authorList>
    </citation>
    <scope>IDENTIFICATION</scope>
</reference>
<dbReference type="EC" id="3.4.26.1" evidence="11"/>
<dbReference type="Pfam" id="PF02517">
    <property type="entry name" value="Rce1-like"/>
    <property type="match status" value="1"/>
</dbReference>
<dbReference type="AlphaFoldDB" id="H2ZDD5"/>
<evidence type="ECO:0000256" key="7">
    <source>
        <dbReference type="ARBA" id="ARBA00022989"/>
    </source>
</evidence>
<proteinExistence type="inferred from homology"/>
<evidence type="ECO:0000256" key="1">
    <source>
        <dbReference type="ARBA" id="ARBA00004477"/>
    </source>
</evidence>
<evidence type="ECO:0000259" key="14">
    <source>
        <dbReference type="Pfam" id="PF02517"/>
    </source>
</evidence>
<keyword evidence="16" id="KW-1185">Reference proteome</keyword>
<reference evidence="15" key="3">
    <citation type="submission" date="2025-09" db="UniProtKB">
        <authorList>
            <consortium name="Ensembl"/>
        </authorList>
    </citation>
    <scope>IDENTIFICATION</scope>
</reference>
<keyword evidence="6" id="KW-0256">Endoplasmic reticulum</keyword>
<keyword evidence="7 13" id="KW-1133">Transmembrane helix</keyword>
<keyword evidence="4 13" id="KW-0812">Transmembrane</keyword>
<evidence type="ECO:0000256" key="12">
    <source>
        <dbReference type="ARBA" id="ARBA00049763"/>
    </source>
</evidence>
<comment type="subcellular location">
    <subcellularLocation>
        <location evidence="1">Endoplasmic reticulum membrane</location>
        <topology evidence="1">Multi-pass membrane protein</topology>
    </subcellularLocation>
</comment>
<organism evidence="15 16">
    <name type="scientific">Ciona savignyi</name>
    <name type="common">Pacific transparent sea squirt</name>
    <dbReference type="NCBI Taxonomy" id="51511"/>
    <lineage>
        <taxon>Eukaryota</taxon>
        <taxon>Metazoa</taxon>
        <taxon>Chordata</taxon>
        <taxon>Tunicata</taxon>
        <taxon>Ascidiacea</taxon>
        <taxon>Phlebobranchia</taxon>
        <taxon>Cionidae</taxon>
        <taxon>Ciona</taxon>
    </lineage>
</organism>
<dbReference type="GO" id="GO:0071586">
    <property type="term" value="P:CAAX-box protein processing"/>
    <property type="evidence" value="ECO:0007669"/>
    <property type="project" value="InterPro"/>
</dbReference>
<dbReference type="PANTHER" id="PTHR13046">
    <property type="entry name" value="PROTEASE U48 CAAX PRENYL PROTEASE RCE1"/>
    <property type="match status" value="1"/>
</dbReference>
<feature type="transmembrane region" description="Helical" evidence="13">
    <location>
        <begin position="43"/>
        <end position="66"/>
    </location>
</feature>
<dbReference type="GO" id="GO:0005789">
    <property type="term" value="C:endoplasmic reticulum membrane"/>
    <property type="evidence" value="ECO:0007669"/>
    <property type="project" value="UniProtKB-SubCell"/>
</dbReference>
<evidence type="ECO:0000313" key="16">
    <source>
        <dbReference type="Proteomes" id="UP000007875"/>
    </source>
</evidence>
<evidence type="ECO:0000256" key="10">
    <source>
        <dbReference type="ARBA" id="ARBA00047280"/>
    </source>
</evidence>
<protein>
    <recommendedName>
        <fullName evidence="12">CAAX prenyl protease 2</fullName>
        <ecNumber evidence="11">3.4.26.1</ecNumber>
    </recommendedName>
    <alternativeName>
        <fullName evidence="9">Farnesylated proteins-converting enzyme 2</fullName>
    </alternativeName>
</protein>
<keyword evidence="8 13" id="KW-0472">Membrane</keyword>
<evidence type="ECO:0000256" key="8">
    <source>
        <dbReference type="ARBA" id="ARBA00023136"/>
    </source>
</evidence>
<dbReference type="GeneTree" id="ENSGT00390000004124"/>
<evidence type="ECO:0000256" key="3">
    <source>
        <dbReference type="ARBA" id="ARBA00022670"/>
    </source>
</evidence>
<dbReference type="Ensembl" id="ENSCSAVT00000015779.1">
    <property type="protein sequence ID" value="ENSCSAVP00000015601.1"/>
    <property type="gene ID" value="ENSCSAVG00000009164.1"/>
</dbReference>
<comment type="catalytic activity">
    <reaction evidence="10">
        <text>Hydrolyzes the peptide bond -P2-(S-farnesyl or geranylgeranyl)C-P1'-P2'-P3'-COOH where P1' and P2' are amino acids with aliphatic sidechains and P3' is any C-terminal residue.</text>
        <dbReference type="EC" id="3.4.26.1"/>
    </reaction>
</comment>
<dbReference type="InterPro" id="IPR039731">
    <property type="entry name" value="Rce1"/>
</dbReference>
<feature type="transmembrane region" description="Helical" evidence="13">
    <location>
        <begin position="101"/>
        <end position="120"/>
    </location>
</feature>
<keyword evidence="3" id="KW-0645">Protease</keyword>
<evidence type="ECO:0000256" key="13">
    <source>
        <dbReference type="SAM" id="Phobius"/>
    </source>
</evidence>
<evidence type="ECO:0000256" key="9">
    <source>
        <dbReference type="ARBA" id="ARBA00032607"/>
    </source>
</evidence>
<name>H2ZDD5_CIOSA</name>
<dbReference type="PANTHER" id="PTHR13046:SF0">
    <property type="entry name" value="CAAX PRENYL PROTEASE 2"/>
    <property type="match status" value="1"/>
</dbReference>
<accession>H2ZDD5</accession>
<evidence type="ECO:0000256" key="6">
    <source>
        <dbReference type="ARBA" id="ARBA00022824"/>
    </source>
</evidence>
<evidence type="ECO:0000256" key="11">
    <source>
        <dbReference type="ARBA" id="ARBA00049729"/>
    </source>
</evidence>
<reference evidence="16" key="1">
    <citation type="submission" date="2003-08" db="EMBL/GenBank/DDBJ databases">
        <authorList>
            <person name="Birren B."/>
            <person name="Nusbaum C."/>
            <person name="Abebe A."/>
            <person name="Abouelleil A."/>
            <person name="Adekoya E."/>
            <person name="Ait-zahra M."/>
            <person name="Allen N."/>
            <person name="Allen T."/>
            <person name="An P."/>
            <person name="Anderson M."/>
            <person name="Anderson S."/>
            <person name="Arachchi H."/>
            <person name="Armbruster J."/>
            <person name="Bachantsang P."/>
            <person name="Baldwin J."/>
            <person name="Barry A."/>
            <person name="Bayul T."/>
            <person name="Blitshsteyn B."/>
            <person name="Bloom T."/>
            <person name="Blye J."/>
            <person name="Boguslavskiy L."/>
            <person name="Borowsky M."/>
            <person name="Boukhgalter B."/>
            <person name="Brunache A."/>
            <person name="Butler J."/>
            <person name="Calixte N."/>
            <person name="Calvo S."/>
            <person name="Camarata J."/>
            <person name="Campo K."/>
            <person name="Chang J."/>
            <person name="Cheshatsang Y."/>
            <person name="Citroen M."/>
            <person name="Collymore A."/>
            <person name="Considine T."/>
            <person name="Cook A."/>
            <person name="Cooke P."/>
            <person name="Corum B."/>
            <person name="Cuomo C."/>
            <person name="David R."/>
            <person name="Dawoe T."/>
            <person name="Degray S."/>
            <person name="Dodge S."/>
            <person name="Dooley K."/>
            <person name="Dorje P."/>
            <person name="Dorjee K."/>
            <person name="Dorris L."/>
            <person name="Duffey N."/>
            <person name="Dupes A."/>
            <person name="Elkins T."/>
            <person name="Engels R."/>
            <person name="Erickson J."/>
            <person name="Farina A."/>
            <person name="Faro S."/>
            <person name="Ferreira P."/>
            <person name="Fischer H."/>
            <person name="Fitzgerald M."/>
            <person name="Foley K."/>
            <person name="Gage D."/>
            <person name="Galagan J."/>
            <person name="Gearin G."/>
            <person name="Gnerre S."/>
            <person name="Gnirke A."/>
            <person name="Goyette A."/>
            <person name="Graham J."/>
            <person name="Grandbois E."/>
            <person name="Gyaltsen K."/>
            <person name="Hafez N."/>
            <person name="Hagopian D."/>
            <person name="Hagos B."/>
            <person name="Hall J."/>
            <person name="Hatcher B."/>
            <person name="Heller A."/>
            <person name="Higgins H."/>
            <person name="Honan T."/>
            <person name="Horn A."/>
            <person name="Houde N."/>
            <person name="Hughes L."/>
            <person name="Hulme W."/>
            <person name="Husby E."/>
            <person name="Iliev I."/>
            <person name="Jaffe D."/>
            <person name="Jones C."/>
            <person name="Kamal M."/>
            <person name="Kamat A."/>
            <person name="Kamvysselis M."/>
            <person name="Karlsson E."/>
            <person name="Kells C."/>
            <person name="Kieu A."/>
            <person name="Kisner P."/>
            <person name="Kodira C."/>
            <person name="Kulbokas E."/>
            <person name="Labutti K."/>
            <person name="Lama D."/>
            <person name="Landers T."/>
            <person name="Leger J."/>
            <person name="Levine S."/>
            <person name="Lewis D."/>
            <person name="Lewis T."/>
            <person name="Lindblad-toh K."/>
            <person name="Liu X."/>
            <person name="Lokyitsang T."/>
            <person name="Lokyitsang Y."/>
            <person name="Lucien O."/>
            <person name="Lui A."/>
            <person name="Ma L.J."/>
            <person name="Mabbitt R."/>
            <person name="Macdonald J."/>
            <person name="Maclean C."/>
            <person name="Major J."/>
            <person name="Manning J."/>
            <person name="Marabella R."/>
            <person name="Maru K."/>
            <person name="Matthews C."/>
            <person name="Mauceli E."/>
            <person name="Mccarthy M."/>
            <person name="Mcdonough S."/>
            <person name="Mcghee T."/>
            <person name="Meldrim J."/>
            <person name="Meneus L."/>
            <person name="Mesirov J."/>
            <person name="Mihalev A."/>
            <person name="Mihova T."/>
            <person name="Mikkelsen T."/>
            <person name="Mlenga V."/>
            <person name="Moru K."/>
            <person name="Mozes J."/>
            <person name="Mulrain L."/>
            <person name="Munson G."/>
            <person name="Naylor J."/>
            <person name="Newes C."/>
            <person name="Nguyen C."/>
            <person name="Nguyen N."/>
            <person name="Nguyen T."/>
            <person name="Nicol R."/>
            <person name="Nielsen C."/>
            <person name="Nizzari M."/>
            <person name="Norbu C."/>
            <person name="Norbu N."/>
            <person name="O'donnell P."/>
            <person name="Okoawo O."/>
            <person name="O'leary S."/>
            <person name="Omotosho B."/>
            <person name="O'neill K."/>
            <person name="Osman S."/>
            <person name="Parker S."/>
            <person name="Perrin D."/>
            <person name="Phunkhang P."/>
            <person name="Piqani B."/>
            <person name="Purcell S."/>
            <person name="Rachupka T."/>
            <person name="Ramasamy U."/>
            <person name="Rameau R."/>
            <person name="Ray V."/>
            <person name="Raymond C."/>
            <person name="Retta R."/>
            <person name="Richardson S."/>
            <person name="Rise C."/>
            <person name="Rodriguez J."/>
            <person name="Rogers J."/>
            <person name="Rogov P."/>
            <person name="Rutman M."/>
            <person name="Schupbach R."/>
            <person name="Seaman C."/>
            <person name="Settipalli S."/>
            <person name="Sharpe T."/>
            <person name="Sheridan J."/>
            <person name="Sherpa N."/>
            <person name="Shi J."/>
            <person name="Smirnov S."/>
            <person name="Smith C."/>
            <person name="Sougnez C."/>
            <person name="Spencer B."/>
            <person name="Stalker J."/>
            <person name="Stange-thomann N."/>
            <person name="Stavropoulos S."/>
            <person name="Stetson K."/>
            <person name="Stone C."/>
            <person name="Stone S."/>
            <person name="Stubbs M."/>
            <person name="Talamas J."/>
            <person name="Tchuinga P."/>
            <person name="Tenzing P."/>
            <person name="Tesfaye S."/>
            <person name="Theodore J."/>
            <person name="Thoulutsang Y."/>
            <person name="Topham K."/>
            <person name="Towey S."/>
            <person name="Tsamla T."/>
            <person name="Tsomo N."/>
            <person name="Vallee D."/>
            <person name="Vassiliev H."/>
            <person name="Venkataraman V."/>
            <person name="Vinson J."/>
            <person name="Vo A."/>
            <person name="Wade C."/>
            <person name="Wang S."/>
            <person name="Wangchuk T."/>
            <person name="Wangdi T."/>
            <person name="Whittaker C."/>
            <person name="Wilkinson J."/>
            <person name="Wu Y."/>
            <person name="Wyman D."/>
            <person name="Yadav S."/>
            <person name="Yang S."/>
            <person name="Yang X."/>
            <person name="Yeager S."/>
            <person name="Yee E."/>
            <person name="Young G."/>
            <person name="Zainoun J."/>
            <person name="Zembeck L."/>
            <person name="Zimmer A."/>
            <person name="Zody M."/>
            <person name="Lander E."/>
        </authorList>
    </citation>
    <scope>NUCLEOTIDE SEQUENCE [LARGE SCALE GENOMIC DNA]</scope>
</reference>
<dbReference type="OMA" id="FVSERPC"/>
<evidence type="ECO:0000313" key="15">
    <source>
        <dbReference type="Ensembl" id="ENSCSAVP00000015601.1"/>
    </source>
</evidence>
<feature type="transmembrane region" description="Helical" evidence="13">
    <location>
        <begin position="12"/>
        <end position="31"/>
    </location>
</feature>
<evidence type="ECO:0000256" key="4">
    <source>
        <dbReference type="ARBA" id="ARBA00022692"/>
    </source>
</evidence>
<dbReference type="InterPro" id="IPR003675">
    <property type="entry name" value="Rce1/LyrA-like_dom"/>
</dbReference>
<dbReference type="GO" id="GO:0004222">
    <property type="term" value="F:metalloendopeptidase activity"/>
    <property type="evidence" value="ECO:0007669"/>
    <property type="project" value="InterPro"/>
</dbReference>
<evidence type="ECO:0000256" key="2">
    <source>
        <dbReference type="ARBA" id="ARBA00006897"/>
    </source>
</evidence>
<sequence>MMPLLIPSLGHVTAIFLAPWFFGLAHIHHAYEQYKTGYHSFRAITVSTLFQASYTTVFGILSSFIFLRTGHLTSAFVSHSLCNIMGFPEFELALSHRRRTLVCFCFVLGLVLFLISLYPLTDPSIYNNTLYME</sequence>
<keyword evidence="5" id="KW-0378">Hydrolase</keyword>
<evidence type="ECO:0000256" key="5">
    <source>
        <dbReference type="ARBA" id="ARBA00022801"/>
    </source>
</evidence>
<dbReference type="Proteomes" id="UP000007875">
    <property type="component" value="Unassembled WGS sequence"/>
</dbReference>
<feature type="domain" description="CAAX prenyl protease 2/Lysostaphin resistance protein A-like" evidence="14">
    <location>
        <begin position="3"/>
        <end position="85"/>
    </location>
</feature>
<comment type="similarity">
    <text evidence="2">Belongs to the peptidase U48 family.</text>
</comment>